<proteinExistence type="predicted"/>
<organism evidence="2 3">
    <name type="scientific">Lophium mytilinum</name>
    <dbReference type="NCBI Taxonomy" id="390894"/>
    <lineage>
        <taxon>Eukaryota</taxon>
        <taxon>Fungi</taxon>
        <taxon>Dikarya</taxon>
        <taxon>Ascomycota</taxon>
        <taxon>Pezizomycotina</taxon>
        <taxon>Dothideomycetes</taxon>
        <taxon>Pleosporomycetidae</taxon>
        <taxon>Mytilinidiales</taxon>
        <taxon>Mytilinidiaceae</taxon>
        <taxon>Lophium</taxon>
    </lineage>
</organism>
<reference evidence="2" key="1">
    <citation type="journal article" date="2020" name="Stud. Mycol.">
        <title>101 Dothideomycetes genomes: a test case for predicting lifestyles and emergence of pathogens.</title>
        <authorList>
            <person name="Haridas S."/>
            <person name="Albert R."/>
            <person name="Binder M."/>
            <person name="Bloem J."/>
            <person name="Labutti K."/>
            <person name="Salamov A."/>
            <person name="Andreopoulos B."/>
            <person name="Baker S."/>
            <person name="Barry K."/>
            <person name="Bills G."/>
            <person name="Bluhm B."/>
            <person name="Cannon C."/>
            <person name="Castanera R."/>
            <person name="Culley D."/>
            <person name="Daum C."/>
            <person name="Ezra D."/>
            <person name="Gonzalez J."/>
            <person name="Henrissat B."/>
            <person name="Kuo A."/>
            <person name="Liang C."/>
            <person name="Lipzen A."/>
            <person name="Lutzoni F."/>
            <person name="Magnuson J."/>
            <person name="Mondo S."/>
            <person name="Nolan M."/>
            <person name="Ohm R."/>
            <person name="Pangilinan J."/>
            <person name="Park H.-J."/>
            <person name="Ramirez L."/>
            <person name="Alfaro M."/>
            <person name="Sun H."/>
            <person name="Tritt A."/>
            <person name="Yoshinaga Y."/>
            <person name="Zwiers L.-H."/>
            <person name="Turgeon B."/>
            <person name="Goodwin S."/>
            <person name="Spatafora J."/>
            <person name="Crous P."/>
            <person name="Grigoriev I."/>
        </authorList>
    </citation>
    <scope>NUCLEOTIDE SEQUENCE</scope>
    <source>
        <strain evidence="2">CBS 269.34</strain>
    </source>
</reference>
<dbReference type="OrthoDB" id="10476856at2759"/>
<dbReference type="Gene3D" id="1.25.40.20">
    <property type="entry name" value="Ankyrin repeat-containing domain"/>
    <property type="match status" value="2"/>
</dbReference>
<dbReference type="EMBL" id="MU004196">
    <property type="protein sequence ID" value="KAF2490852.1"/>
    <property type="molecule type" value="Genomic_DNA"/>
</dbReference>
<dbReference type="InterPro" id="IPR036770">
    <property type="entry name" value="Ankyrin_rpt-contain_sf"/>
</dbReference>
<dbReference type="PROSITE" id="PS50297">
    <property type="entry name" value="ANK_REP_REGION"/>
    <property type="match status" value="1"/>
</dbReference>
<evidence type="ECO:0000313" key="2">
    <source>
        <dbReference type="EMBL" id="KAF2490852.1"/>
    </source>
</evidence>
<dbReference type="AlphaFoldDB" id="A0A6A6QEZ4"/>
<protein>
    <submittedName>
        <fullName evidence="2">Uncharacterized protein</fullName>
    </submittedName>
</protein>
<feature type="repeat" description="ANK" evidence="1">
    <location>
        <begin position="55"/>
        <end position="87"/>
    </location>
</feature>
<dbReference type="SUPFAM" id="SSF48403">
    <property type="entry name" value="Ankyrin repeat"/>
    <property type="match status" value="1"/>
</dbReference>
<gene>
    <name evidence="2" type="ORF">BU16DRAFT_135779</name>
</gene>
<dbReference type="PROSITE" id="PS50088">
    <property type="entry name" value="ANK_REPEAT"/>
    <property type="match status" value="1"/>
</dbReference>
<dbReference type="InterPro" id="IPR002110">
    <property type="entry name" value="Ankyrin_rpt"/>
</dbReference>
<dbReference type="Proteomes" id="UP000799750">
    <property type="component" value="Unassembled WGS sequence"/>
</dbReference>
<accession>A0A6A6QEZ4</accession>
<keyword evidence="1" id="KW-0040">ANK repeat</keyword>
<evidence type="ECO:0000256" key="1">
    <source>
        <dbReference type="PROSITE-ProRule" id="PRU00023"/>
    </source>
</evidence>
<name>A0A6A6QEZ4_9PEZI</name>
<dbReference type="SMART" id="SM00248">
    <property type="entry name" value="ANK"/>
    <property type="match status" value="3"/>
</dbReference>
<keyword evidence="3" id="KW-1185">Reference proteome</keyword>
<evidence type="ECO:0000313" key="3">
    <source>
        <dbReference type="Proteomes" id="UP000799750"/>
    </source>
</evidence>
<sequence length="470" mass="54103">MSRAKLDALPDELTLEIGEYLKSTPSALACLIQTNRNHRRILQEEFHKVAIADVDGQTALEAAILVGDIRKLQYLLSHGADLWVEGRVWPALAALNQSYSLHGKWADTTLNSLTLAQAVILCLEHMEKKLEGKKNLDAKCHVRHMNDILEGFMHISLPRLWPIDKALPNDQIMACLRLLLENGAQLNRDSRNPSLWERFQQPRFGQVNTLYPAILMLCLDHGLDPASRRFNQPAKTLLHDLAMSDLTEGNMDQALEVARRLLDAGVPVDPARNPYYPTPFRSAVERRYYKLAKLFAECGANVIYRVNKQGFLADLYLLHPCLTAEGRDFWWWAIQQGLDITSTEKPNVDFWKMPQLLRSRRPYKFISPAGRLLWSMAMDIKSQSLSQKNDQFLRFLVNHLDEKDYHNDVHQILKHLEASYLSLSEERQRKCMRTDGEDGIEIEVSELHNIHISKRKRDEDVDSNTKRIKI</sequence>